<organism evidence="1 2">
    <name type="scientific">Odoribacter splanchnicus</name>
    <dbReference type="NCBI Taxonomy" id="28118"/>
    <lineage>
        <taxon>Bacteria</taxon>
        <taxon>Pseudomonadati</taxon>
        <taxon>Bacteroidota</taxon>
        <taxon>Bacteroidia</taxon>
        <taxon>Bacteroidales</taxon>
        <taxon>Odoribacteraceae</taxon>
        <taxon>Odoribacter</taxon>
    </lineage>
</organism>
<dbReference type="InterPro" id="IPR023614">
    <property type="entry name" value="Porin_dom_sf"/>
</dbReference>
<comment type="caution">
    <text evidence="1">The sequence shown here is derived from an EMBL/GenBank/DDBJ whole genome shotgun (WGS) entry which is preliminary data.</text>
</comment>
<sequence length="452" mass="51891">MKKQIFFPAFLVAIFLWSGNIQAQVEDVANPLLKYVNRNNGLRFTAGGRLFTDVAYYHSEYTPMKSGAAITDARIRTSLKYKQFYFYADFDFSKGSFKQKNIFGQYNFKENYRGVQSVKAGYFCEPSTMAYNTSLYNYHFISRPAVVNALAPGRSLGITYKFFNQKVLADQGIFAENKYNDQISGFQGFSLSGRWLYKVINDDYMTLHVGLGLRYSRINTGRVVDDDAFKTEVTIESAMETYVDATTKFLNADVAWAKNILDLNPELLFKTDRFFVRGEYLYKRLYKDRPDFELFTNQLGGVWSWTTLDAWKAGNPIRSTKFDGGYVEAGYLIMGNRYTYNDEYGLLDGMNEKNSLEIVARYSIVNLNDINKGDFFLIGKHVFYPGGVVSDYPPVSTSIGGGKMQAATVGLNYTLNQYIKVMGEYKYSRLSNVYYPMDKNFHELQMRLMVSF</sequence>
<dbReference type="RefSeq" id="WP_087381306.1">
    <property type="nucleotide sequence ID" value="NZ_JADMUD010000001.1"/>
</dbReference>
<protein>
    <recommendedName>
        <fullName evidence="3">Phosphate-selective porin O and P</fullName>
    </recommendedName>
</protein>
<reference evidence="1 2" key="1">
    <citation type="submission" date="2018-08" db="EMBL/GenBank/DDBJ databases">
        <title>A genome reference for cultivated species of the human gut microbiota.</title>
        <authorList>
            <person name="Zou Y."/>
            <person name="Xue W."/>
            <person name="Luo G."/>
        </authorList>
    </citation>
    <scope>NUCLEOTIDE SEQUENCE [LARGE SCALE GENOMIC DNA]</scope>
    <source>
        <strain evidence="1 2">AF16-14</strain>
    </source>
</reference>
<dbReference type="AlphaFoldDB" id="A0A1Y4AD56"/>
<proteinExistence type="predicted"/>
<evidence type="ECO:0000313" key="1">
    <source>
        <dbReference type="EMBL" id="RGU58224.1"/>
    </source>
</evidence>
<accession>A0A1Y4AD56</accession>
<dbReference type="InterPro" id="IPR010870">
    <property type="entry name" value="Porin_O/P"/>
</dbReference>
<dbReference type="Gene3D" id="2.40.160.10">
    <property type="entry name" value="Porin"/>
    <property type="match status" value="1"/>
</dbReference>
<name>A0A1Y4AD56_9BACT</name>
<dbReference type="Pfam" id="PF07396">
    <property type="entry name" value="Porin_O_P"/>
    <property type="match status" value="1"/>
</dbReference>
<evidence type="ECO:0000313" key="2">
    <source>
        <dbReference type="Proteomes" id="UP000284243"/>
    </source>
</evidence>
<evidence type="ECO:0008006" key="3">
    <source>
        <dbReference type="Google" id="ProtNLM"/>
    </source>
</evidence>
<dbReference type="EMBL" id="QRYC01000003">
    <property type="protein sequence ID" value="RGU58224.1"/>
    <property type="molecule type" value="Genomic_DNA"/>
</dbReference>
<gene>
    <name evidence="1" type="ORF">DWW57_03590</name>
</gene>
<dbReference type="Proteomes" id="UP000284243">
    <property type="component" value="Unassembled WGS sequence"/>
</dbReference>